<evidence type="ECO:0000256" key="6">
    <source>
        <dbReference type="ARBA" id="ARBA00023136"/>
    </source>
</evidence>
<evidence type="ECO:0000256" key="9">
    <source>
        <dbReference type="PROSITE-ProRule" id="PRU00284"/>
    </source>
</evidence>
<dbReference type="Pfam" id="PF00672">
    <property type="entry name" value="HAMP"/>
    <property type="match status" value="1"/>
</dbReference>
<keyword evidence="2" id="KW-1003">Cell membrane</keyword>
<keyword evidence="6 10" id="KW-0472">Membrane</keyword>
<feature type="transmembrane region" description="Helical" evidence="10">
    <location>
        <begin position="279"/>
        <end position="301"/>
    </location>
</feature>
<keyword evidence="4 10" id="KW-0812">Transmembrane</keyword>
<evidence type="ECO:0000313" key="15">
    <source>
        <dbReference type="Proteomes" id="UP001071230"/>
    </source>
</evidence>
<evidence type="ECO:0000313" key="13">
    <source>
        <dbReference type="EMBL" id="CAA7600484.1"/>
    </source>
</evidence>
<dbReference type="CDD" id="cd12912">
    <property type="entry name" value="PDC2_MCP_like"/>
    <property type="match status" value="1"/>
</dbReference>
<evidence type="ECO:0000256" key="10">
    <source>
        <dbReference type="SAM" id="Phobius"/>
    </source>
</evidence>
<gene>
    <name evidence="14" type="ORF">DEACI_1067</name>
    <name evidence="13" type="ORF">DEACI_1137</name>
</gene>
<reference evidence="13" key="2">
    <citation type="submission" date="2020-01" db="EMBL/GenBank/DDBJ databases">
        <authorList>
            <person name="Hornung B."/>
        </authorList>
    </citation>
    <scope>NUCLEOTIDE SEQUENCE</scope>
    <source>
        <strain evidence="13">PacBioINE</strain>
    </source>
</reference>
<evidence type="ECO:0000256" key="5">
    <source>
        <dbReference type="ARBA" id="ARBA00022989"/>
    </source>
</evidence>
<evidence type="ECO:0000259" key="11">
    <source>
        <dbReference type="PROSITE" id="PS50111"/>
    </source>
</evidence>
<sequence>MFRLSVRGKITTLVLMLALVPTLVLGVTNYFNAYRALESQLRQAAAQSVAKAGTLTQTLMGEAEHSADRLSMDENVVTAPSQPQAAKAMAAFKIYRESHPDVQNVYYGTANKQMFVYPRSPLPPNFDPTSRPWYKLAVQAKGIAWTEPYIDTGTKKLVVSVAKPVLEPKTGKVLGVVGIDISLDSLSKMLGSIKIGDHGYVIMVDKEGKVMVHPDSSLIGKPVPIAALRQGLTGGQSGSVNYVYQGQNRFGVFETLPDIGWKIIGVVSYNEIQAATGSILWETLLASLIVVVLAIALGLWFSDSIAKNLKTLVQEAKKIGGGDFTVRTRVRSKDEIGSLAATLNGMVEQLGRLMGNVKDHASQVSQFANSLASSAEETSAASEEVTATVTEIAAGASEQAATGERTSALVREMARRLADLAASSEAMAAASAEVRAAEENGVNTVGDLTEKTNHNSEAINKIETTIYALNTKAQSIGEILQAINSIAEQTNLLALNASIEAARAGDAGRGFSVVADEIRKLAEQSSQSTAGIRTIISEIQKESGQAVSVMAEVRSRTRAQVDAVHKVGGSFQKISAGINEIAAKIQGIFANVEQVNVNSQEMVQMIANISSVSQETAASSQEVTASMEQTAGAVEEVARTAEKLNELAGVLNQEVDKFKI</sequence>
<dbReference type="SUPFAM" id="SSF58104">
    <property type="entry name" value="Methyl-accepting chemotaxis protein (MCP) signaling domain"/>
    <property type="match status" value="1"/>
</dbReference>
<dbReference type="Gene3D" id="1.10.8.500">
    <property type="entry name" value="HAMP domain in histidine kinase"/>
    <property type="match status" value="1"/>
</dbReference>
<dbReference type="KEGG" id="aacx:DEACI_1137"/>
<evidence type="ECO:0000313" key="14">
    <source>
        <dbReference type="EMBL" id="CEJ06618.1"/>
    </source>
</evidence>
<proteinExistence type="inferred from homology"/>
<keyword evidence="15" id="KW-1185">Reference proteome</keyword>
<evidence type="ECO:0000256" key="7">
    <source>
        <dbReference type="ARBA" id="ARBA00023224"/>
    </source>
</evidence>
<accession>A0A8S0WM98</accession>
<comment type="subcellular location">
    <subcellularLocation>
        <location evidence="1">Cell membrane</location>
        <topology evidence="1">Multi-pass membrane protein</topology>
    </subcellularLocation>
</comment>
<dbReference type="SMART" id="SM00283">
    <property type="entry name" value="MA"/>
    <property type="match status" value="1"/>
</dbReference>
<reference evidence="14" key="1">
    <citation type="submission" date="2014-11" db="EMBL/GenBank/DDBJ databases">
        <authorList>
            <person name="Hornung B.V."/>
        </authorList>
    </citation>
    <scope>NUCLEOTIDE SEQUENCE</scope>
    <source>
        <strain evidence="14">INE</strain>
    </source>
</reference>
<dbReference type="InterPro" id="IPR029151">
    <property type="entry name" value="Sensor-like_sf"/>
</dbReference>
<comment type="similarity">
    <text evidence="8">Belongs to the methyl-accepting chemotaxis (MCP) protein family.</text>
</comment>
<organism evidence="13">
    <name type="scientific">Acididesulfobacillus acetoxydans</name>
    <dbReference type="NCBI Taxonomy" id="1561005"/>
    <lineage>
        <taxon>Bacteria</taxon>
        <taxon>Bacillati</taxon>
        <taxon>Bacillota</taxon>
        <taxon>Clostridia</taxon>
        <taxon>Eubacteriales</taxon>
        <taxon>Peptococcaceae</taxon>
        <taxon>Acididesulfobacillus</taxon>
    </lineage>
</organism>
<dbReference type="Gene3D" id="1.10.287.950">
    <property type="entry name" value="Methyl-accepting chemotaxis protein"/>
    <property type="match status" value="1"/>
</dbReference>
<dbReference type="EMBL" id="LR746496">
    <property type="protein sequence ID" value="CAA7600484.1"/>
    <property type="molecule type" value="Genomic_DNA"/>
</dbReference>
<evidence type="ECO:0000256" key="4">
    <source>
        <dbReference type="ARBA" id="ARBA00022692"/>
    </source>
</evidence>
<dbReference type="PROSITE" id="PS50885">
    <property type="entry name" value="HAMP"/>
    <property type="match status" value="1"/>
</dbReference>
<dbReference type="RefSeq" id="WP_240984152.1">
    <property type="nucleotide sequence ID" value="NZ_CDGJ01000032.1"/>
</dbReference>
<dbReference type="SUPFAM" id="SSF103190">
    <property type="entry name" value="Sensory domain-like"/>
    <property type="match status" value="2"/>
</dbReference>
<dbReference type="Proteomes" id="UP001071230">
    <property type="component" value="Unassembled WGS sequence"/>
</dbReference>
<dbReference type="SMART" id="SM00304">
    <property type="entry name" value="HAMP"/>
    <property type="match status" value="3"/>
</dbReference>
<keyword evidence="3" id="KW-0145">Chemotaxis</keyword>
<dbReference type="CDD" id="cd11386">
    <property type="entry name" value="MCP_signal"/>
    <property type="match status" value="1"/>
</dbReference>
<feature type="domain" description="HAMP" evidence="12">
    <location>
        <begin position="303"/>
        <end position="355"/>
    </location>
</feature>
<dbReference type="Pfam" id="PF00015">
    <property type="entry name" value="MCPsignal"/>
    <property type="match status" value="1"/>
</dbReference>
<dbReference type="InterPro" id="IPR003660">
    <property type="entry name" value="HAMP_dom"/>
</dbReference>
<dbReference type="GO" id="GO:0005886">
    <property type="term" value="C:plasma membrane"/>
    <property type="evidence" value="ECO:0007669"/>
    <property type="project" value="UniProtKB-SubCell"/>
</dbReference>
<dbReference type="AlphaFoldDB" id="A0A8S0WM98"/>
<dbReference type="Pfam" id="PF02743">
    <property type="entry name" value="dCache_1"/>
    <property type="match status" value="1"/>
</dbReference>
<dbReference type="InterPro" id="IPR004089">
    <property type="entry name" value="MCPsignal_dom"/>
</dbReference>
<protein>
    <submittedName>
        <fullName evidence="13">Methyl-accepting chemotaxis protein (MCP) signalling domain</fullName>
    </submittedName>
    <submittedName>
        <fullName evidence="14">Methyl-accepting chemotaxis protein McpA</fullName>
    </submittedName>
</protein>
<evidence type="ECO:0000256" key="8">
    <source>
        <dbReference type="ARBA" id="ARBA00029447"/>
    </source>
</evidence>
<dbReference type="GO" id="GO:0007165">
    <property type="term" value="P:signal transduction"/>
    <property type="evidence" value="ECO:0007669"/>
    <property type="project" value="UniProtKB-KW"/>
</dbReference>
<dbReference type="PANTHER" id="PTHR32089">
    <property type="entry name" value="METHYL-ACCEPTING CHEMOTAXIS PROTEIN MCPB"/>
    <property type="match status" value="1"/>
</dbReference>
<keyword evidence="5 10" id="KW-1133">Transmembrane helix</keyword>
<dbReference type="Gene3D" id="3.30.450.20">
    <property type="entry name" value="PAS domain"/>
    <property type="match status" value="2"/>
</dbReference>
<keyword evidence="7 9" id="KW-0807">Transducer</keyword>
<dbReference type="GO" id="GO:0006935">
    <property type="term" value="P:chemotaxis"/>
    <property type="evidence" value="ECO:0007669"/>
    <property type="project" value="UniProtKB-KW"/>
</dbReference>
<dbReference type="EMBL" id="CDGJ01000032">
    <property type="protein sequence ID" value="CEJ06618.1"/>
    <property type="molecule type" value="Genomic_DNA"/>
</dbReference>
<dbReference type="CDD" id="cd06225">
    <property type="entry name" value="HAMP"/>
    <property type="match status" value="1"/>
</dbReference>
<dbReference type="PROSITE" id="PS50111">
    <property type="entry name" value="CHEMOTAXIS_TRANSDUC_2"/>
    <property type="match status" value="1"/>
</dbReference>
<dbReference type="Proteomes" id="UP000836597">
    <property type="component" value="Chromosome"/>
</dbReference>
<evidence type="ECO:0000259" key="12">
    <source>
        <dbReference type="PROSITE" id="PS50885"/>
    </source>
</evidence>
<feature type="domain" description="Methyl-accepting transducer" evidence="11">
    <location>
        <begin position="374"/>
        <end position="631"/>
    </location>
</feature>
<evidence type="ECO:0000256" key="3">
    <source>
        <dbReference type="ARBA" id="ARBA00022500"/>
    </source>
</evidence>
<evidence type="ECO:0000256" key="2">
    <source>
        <dbReference type="ARBA" id="ARBA00022475"/>
    </source>
</evidence>
<name>A0A8S0WM98_9FIRM</name>
<dbReference type="InterPro" id="IPR033479">
    <property type="entry name" value="dCache_1"/>
</dbReference>
<evidence type="ECO:0000256" key="1">
    <source>
        <dbReference type="ARBA" id="ARBA00004651"/>
    </source>
</evidence>
<dbReference type="PANTHER" id="PTHR32089:SF112">
    <property type="entry name" value="LYSOZYME-LIKE PROTEIN-RELATED"/>
    <property type="match status" value="1"/>
</dbReference>
<dbReference type="CDD" id="cd12913">
    <property type="entry name" value="PDC1_MCP_like"/>
    <property type="match status" value="1"/>
</dbReference>